<dbReference type="GO" id="GO:0004622">
    <property type="term" value="F:phosphatidylcholine lysophospholipase activity"/>
    <property type="evidence" value="ECO:0007669"/>
    <property type="project" value="TreeGrafter"/>
</dbReference>
<dbReference type="InterPro" id="IPR018511">
    <property type="entry name" value="Hemolysin-typ_Ca-bd_CS"/>
</dbReference>
<dbReference type="InterPro" id="IPR013783">
    <property type="entry name" value="Ig-like_fold"/>
</dbReference>
<dbReference type="SUPFAM" id="SSF52266">
    <property type="entry name" value="SGNH hydrolase"/>
    <property type="match status" value="1"/>
</dbReference>
<dbReference type="EMBL" id="FOZW01000032">
    <property type="protein sequence ID" value="SFT27517.1"/>
    <property type="molecule type" value="Genomic_DNA"/>
</dbReference>
<dbReference type="GO" id="GO:0005509">
    <property type="term" value="F:calcium ion binding"/>
    <property type="evidence" value="ECO:0007669"/>
    <property type="project" value="InterPro"/>
</dbReference>
<dbReference type="PANTHER" id="PTHR30383:SF5">
    <property type="entry name" value="SGNH HYDROLASE-TYPE ESTERASE DOMAIN-CONTAINING PROTEIN"/>
    <property type="match status" value="1"/>
</dbReference>
<dbReference type="Pfam" id="PF00657">
    <property type="entry name" value="Lipase_GDSL"/>
    <property type="match status" value="1"/>
</dbReference>
<dbReference type="InterPro" id="IPR036514">
    <property type="entry name" value="SGNH_hydro_sf"/>
</dbReference>
<dbReference type="InterPro" id="IPR001343">
    <property type="entry name" value="Hemolysn_Ca-bd"/>
</dbReference>
<dbReference type="STRING" id="311180.SAMN04488050_1327"/>
<keyword evidence="2" id="KW-1185">Reference proteome</keyword>
<accession>A0A1I6WNF5</accession>
<dbReference type="Gene3D" id="2.60.40.10">
    <property type="entry name" value="Immunoglobulins"/>
    <property type="match status" value="1"/>
</dbReference>
<reference evidence="2" key="1">
    <citation type="submission" date="2016-10" db="EMBL/GenBank/DDBJ databases">
        <authorList>
            <person name="Varghese N."/>
            <person name="Submissions S."/>
        </authorList>
    </citation>
    <scope>NUCLEOTIDE SEQUENCE [LARGE SCALE GENOMIC DNA]</scope>
    <source>
        <strain evidence="2">DSM 26894</strain>
    </source>
</reference>
<name>A0A1I6WNF5_9RHOB</name>
<dbReference type="RefSeq" id="WP_256218791.1">
    <property type="nucleotide sequence ID" value="NZ_FOZW01000032.1"/>
</dbReference>
<evidence type="ECO:0000313" key="2">
    <source>
        <dbReference type="Proteomes" id="UP000199392"/>
    </source>
</evidence>
<dbReference type="AlphaFoldDB" id="A0A1I6WNF5"/>
<feature type="non-terminal residue" evidence="1">
    <location>
        <position position="1"/>
    </location>
</feature>
<dbReference type="InterPro" id="IPR051532">
    <property type="entry name" value="Ester_Hydrolysis_Enzymes"/>
</dbReference>
<dbReference type="InterPro" id="IPR001087">
    <property type="entry name" value="GDSL"/>
</dbReference>
<dbReference type="Gene3D" id="2.150.10.10">
    <property type="entry name" value="Serralysin-like metalloprotease, C-terminal"/>
    <property type="match status" value="2"/>
</dbReference>
<dbReference type="PROSITE" id="PS00330">
    <property type="entry name" value="HEMOLYSIN_CALCIUM"/>
    <property type="match status" value="2"/>
</dbReference>
<protein>
    <submittedName>
        <fullName evidence="1">Hemolysin-type calcium-binding repeat-containing protein</fullName>
    </submittedName>
</protein>
<organism evidence="1 2">
    <name type="scientific">Alloyangia pacifica</name>
    <dbReference type="NCBI Taxonomy" id="311180"/>
    <lineage>
        <taxon>Bacteria</taxon>
        <taxon>Pseudomonadati</taxon>
        <taxon>Pseudomonadota</taxon>
        <taxon>Alphaproteobacteria</taxon>
        <taxon>Rhodobacterales</taxon>
        <taxon>Roseobacteraceae</taxon>
        <taxon>Alloyangia</taxon>
    </lineage>
</organism>
<evidence type="ECO:0000313" key="1">
    <source>
        <dbReference type="EMBL" id="SFT27517.1"/>
    </source>
</evidence>
<gene>
    <name evidence="1" type="ORF">SAMN04488050_1327</name>
</gene>
<dbReference type="Pfam" id="PF00353">
    <property type="entry name" value="HemolysinCabind"/>
    <property type="match status" value="2"/>
</dbReference>
<sequence length="556" mass="56810">NEVATIEFDSVQLTLSDPSPADDDGNLALSAPDLIIDANEAGNVIFVISGLDADATAEVIVSDGDNTASGTSGSDGEVVLDLSTLAEGTLTTSVTATDGEGNTATAQGPEMLRVPATSFAGETRALSIDLVAGTYTYAARVLPYGDSLTYGYLGDTDSETVNNRADSAGYREVLFENLLQDGAFVDYVGVYSSGPEGMLDSDHTGVPGKELRQAINNAADAASFQANLADLDPDVVLFMMGTNDFNYGGDAFYADVFDTLIARIETVVELFYQSDVASTAHLVISTIPPKPYRNLLTVSEAINEGYSIVNGTQVVGDAGNGTYHAGIKATVSALQATYATLHLYDAPFDTALIGDDLVHLTAEGYEAYADGLQTLLESEIGISGGTLGGSALSLSANNVEGGEAGDRIAGNSAANVLSGAAGNDVLLGAAGNDTLNGGAGSDRLEGGTGVDELTGDLDADSFVFDSGFASPGGAPDLITDFGQGADKLYLWDGFEGGVTLTQSAQGVLMTLAGSLQIDVRGSAATDLIGLSLGDGSFALTTDETLVSFFSTGSLLA</sequence>
<dbReference type="PRINTS" id="PR00313">
    <property type="entry name" value="CABNDNGRPT"/>
</dbReference>
<dbReference type="Gene3D" id="3.40.50.1110">
    <property type="entry name" value="SGNH hydrolase"/>
    <property type="match status" value="1"/>
</dbReference>
<dbReference type="PANTHER" id="PTHR30383">
    <property type="entry name" value="THIOESTERASE 1/PROTEASE 1/LYSOPHOSPHOLIPASE L1"/>
    <property type="match status" value="1"/>
</dbReference>
<dbReference type="Proteomes" id="UP000199392">
    <property type="component" value="Unassembled WGS sequence"/>
</dbReference>
<proteinExistence type="predicted"/>
<dbReference type="InterPro" id="IPR011049">
    <property type="entry name" value="Serralysin-like_metalloprot_C"/>
</dbReference>
<dbReference type="SUPFAM" id="SSF51120">
    <property type="entry name" value="beta-Roll"/>
    <property type="match status" value="1"/>
</dbReference>